<comment type="caution">
    <text evidence="2">The sequence shown here is derived from an EMBL/GenBank/DDBJ whole genome shotgun (WGS) entry which is preliminary data.</text>
</comment>
<feature type="non-terminal residue" evidence="2">
    <location>
        <position position="80"/>
    </location>
</feature>
<feature type="transmembrane region" description="Helical" evidence="1">
    <location>
        <begin position="42"/>
        <end position="62"/>
    </location>
</feature>
<proteinExistence type="predicted"/>
<dbReference type="AlphaFoldDB" id="A0AAD6T8E3"/>
<dbReference type="Proteomes" id="UP001218188">
    <property type="component" value="Unassembled WGS sequence"/>
</dbReference>
<evidence type="ECO:0000313" key="2">
    <source>
        <dbReference type="EMBL" id="KAJ7041278.1"/>
    </source>
</evidence>
<organism evidence="2 3">
    <name type="scientific">Mycena alexandri</name>
    <dbReference type="NCBI Taxonomy" id="1745969"/>
    <lineage>
        <taxon>Eukaryota</taxon>
        <taxon>Fungi</taxon>
        <taxon>Dikarya</taxon>
        <taxon>Basidiomycota</taxon>
        <taxon>Agaricomycotina</taxon>
        <taxon>Agaricomycetes</taxon>
        <taxon>Agaricomycetidae</taxon>
        <taxon>Agaricales</taxon>
        <taxon>Marasmiineae</taxon>
        <taxon>Mycenaceae</taxon>
        <taxon>Mycena</taxon>
    </lineage>
</organism>
<name>A0AAD6T8E3_9AGAR</name>
<sequence>MSLKTSWRNVKRFKPFITWNIATSHHPSKCARSQLLALMKAVLLYPFFCLSPLLMSFFVQALRAIRQRALAAKTPELRDH</sequence>
<keyword evidence="1" id="KW-0812">Transmembrane</keyword>
<accession>A0AAD6T8E3</accession>
<protein>
    <submittedName>
        <fullName evidence="2">Uncharacterized protein</fullName>
    </submittedName>
</protein>
<gene>
    <name evidence="2" type="ORF">C8F04DRAFT_1391358</name>
</gene>
<evidence type="ECO:0000256" key="1">
    <source>
        <dbReference type="SAM" id="Phobius"/>
    </source>
</evidence>
<dbReference type="EMBL" id="JARJCM010000018">
    <property type="protein sequence ID" value="KAJ7041278.1"/>
    <property type="molecule type" value="Genomic_DNA"/>
</dbReference>
<keyword evidence="1" id="KW-1133">Transmembrane helix</keyword>
<reference evidence="2" key="1">
    <citation type="submission" date="2023-03" db="EMBL/GenBank/DDBJ databases">
        <title>Massive genome expansion in bonnet fungi (Mycena s.s.) driven by repeated elements and novel gene families across ecological guilds.</title>
        <authorList>
            <consortium name="Lawrence Berkeley National Laboratory"/>
            <person name="Harder C.B."/>
            <person name="Miyauchi S."/>
            <person name="Viragh M."/>
            <person name="Kuo A."/>
            <person name="Thoen E."/>
            <person name="Andreopoulos B."/>
            <person name="Lu D."/>
            <person name="Skrede I."/>
            <person name="Drula E."/>
            <person name="Henrissat B."/>
            <person name="Morin E."/>
            <person name="Kohler A."/>
            <person name="Barry K."/>
            <person name="LaButti K."/>
            <person name="Morin E."/>
            <person name="Salamov A."/>
            <person name="Lipzen A."/>
            <person name="Mereny Z."/>
            <person name="Hegedus B."/>
            <person name="Baldrian P."/>
            <person name="Stursova M."/>
            <person name="Weitz H."/>
            <person name="Taylor A."/>
            <person name="Grigoriev I.V."/>
            <person name="Nagy L.G."/>
            <person name="Martin F."/>
            <person name="Kauserud H."/>
        </authorList>
    </citation>
    <scope>NUCLEOTIDE SEQUENCE</scope>
    <source>
        <strain evidence="2">CBHHK200</strain>
    </source>
</reference>
<keyword evidence="3" id="KW-1185">Reference proteome</keyword>
<evidence type="ECO:0000313" key="3">
    <source>
        <dbReference type="Proteomes" id="UP001218188"/>
    </source>
</evidence>
<keyword evidence="1" id="KW-0472">Membrane</keyword>